<evidence type="ECO:0000256" key="1">
    <source>
        <dbReference type="ARBA" id="ARBA00006407"/>
    </source>
</evidence>
<dbReference type="AlphaFoldDB" id="A0A2T7A199"/>
<dbReference type="PANTHER" id="PTHR12184:SF1">
    <property type="entry name" value="UBIQUINOL-CYTOCHROME-C REDUCTASE COMPLEX ASSEMBLY FACTOR 1"/>
    <property type="match status" value="1"/>
</dbReference>
<protein>
    <submittedName>
        <fullName evidence="3">Ubiquinol-cytochrome C chaperone-domain-containing protein</fullName>
    </submittedName>
</protein>
<dbReference type="InterPro" id="IPR007129">
    <property type="entry name" value="Ubiqinol_cyt_c_chaperone_CPB3"/>
</dbReference>
<name>A0A2T7A199_TUBBO</name>
<dbReference type="GO" id="GO:0034551">
    <property type="term" value="P:mitochondrial respiratory chain complex III assembly"/>
    <property type="evidence" value="ECO:0007669"/>
    <property type="project" value="TreeGrafter"/>
</dbReference>
<accession>A0A2T7A199</accession>
<evidence type="ECO:0000259" key="2">
    <source>
        <dbReference type="Pfam" id="PF03981"/>
    </source>
</evidence>
<keyword evidence="4" id="KW-1185">Reference proteome</keyword>
<dbReference type="Proteomes" id="UP000244722">
    <property type="component" value="Unassembled WGS sequence"/>
</dbReference>
<organism evidence="3 4">
    <name type="scientific">Tuber borchii</name>
    <name type="common">White truffle</name>
    <dbReference type="NCBI Taxonomy" id="42251"/>
    <lineage>
        <taxon>Eukaryota</taxon>
        <taxon>Fungi</taxon>
        <taxon>Dikarya</taxon>
        <taxon>Ascomycota</taxon>
        <taxon>Pezizomycotina</taxon>
        <taxon>Pezizomycetes</taxon>
        <taxon>Pezizales</taxon>
        <taxon>Tuberaceae</taxon>
        <taxon>Tuber</taxon>
    </lineage>
</organism>
<feature type="domain" description="Ubiquinol-cytochrome c chaperone" evidence="2">
    <location>
        <begin position="133"/>
        <end position="274"/>
    </location>
</feature>
<dbReference type="EMBL" id="NESQ01000044">
    <property type="protein sequence ID" value="PUU81497.1"/>
    <property type="molecule type" value="Genomic_DNA"/>
</dbReference>
<proteinExistence type="inferred from homology"/>
<dbReference type="OrthoDB" id="10253878at2759"/>
<comment type="similarity">
    <text evidence="1">Belongs to the CBP3 family.</text>
</comment>
<dbReference type="Pfam" id="PF03981">
    <property type="entry name" value="Ubiq_cyt_C_chap"/>
    <property type="match status" value="1"/>
</dbReference>
<comment type="caution">
    <text evidence="3">The sequence shown here is derived from an EMBL/GenBank/DDBJ whole genome shotgun (WGS) entry which is preliminary data.</text>
</comment>
<evidence type="ECO:0000313" key="3">
    <source>
        <dbReference type="EMBL" id="PUU81497.1"/>
    </source>
</evidence>
<dbReference type="STRING" id="42251.A0A2T7A199"/>
<dbReference type="InterPro" id="IPR021150">
    <property type="entry name" value="Ubiq_cyt_c_chap"/>
</dbReference>
<dbReference type="PANTHER" id="PTHR12184">
    <property type="entry name" value="UBIQUINOL-CYTOCHROME C REDUCTASE COMPLEX ASSEMBLY FACTOR 1 FAMILY MEMBER"/>
    <property type="match status" value="1"/>
</dbReference>
<reference evidence="3 4" key="1">
    <citation type="submission" date="2017-04" db="EMBL/GenBank/DDBJ databases">
        <title>Draft genome sequence of Tuber borchii Vittad., a whitish edible truffle.</title>
        <authorList>
            <consortium name="DOE Joint Genome Institute"/>
            <person name="Murat C."/>
            <person name="Kuo A."/>
            <person name="Barry K.W."/>
            <person name="Clum A."/>
            <person name="Dockter R.B."/>
            <person name="Fauchery L."/>
            <person name="Iotti M."/>
            <person name="Kohler A."/>
            <person name="Labutti K."/>
            <person name="Lindquist E.A."/>
            <person name="Lipzen A."/>
            <person name="Ohm R.A."/>
            <person name="Wang M."/>
            <person name="Grigoriev I.V."/>
            <person name="Zambonelli A."/>
            <person name="Martin F.M."/>
        </authorList>
    </citation>
    <scope>NUCLEOTIDE SEQUENCE [LARGE SCALE GENOMIC DNA]</scope>
    <source>
        <strain evidence="3 4">Tbo3840</strain>
    </source>
</reference>
<gene>
    <name evidence="3" type="ORF">B9Z19DRAFT_1077087</name>
</gene>
<dbReference type="GO" id="GO:0005739">
    <property type="term" value="C:mitochondrion"/>
    <property type="evidence" value="ECO:0007669"/>
    <property type="project" value="TreeGrafter"/>
</dbReference>
<sequence>MALRGICSTCLRVSSGLTATRRALPRSLPLIPTSRLHTSQRNIQQTTTTNKEVFNVGHIAPQVNGPASPGETKLIRGIFGKVAEKLREKMPNTTEPYVAHGVTLKLYNECLKQAAYTDGHELSESARFWYNVCDRPKTFMSWAQVTVLHIWMLIVRIRAFEPNRVKSWQQHFVDHFFYDAEGKMIHTYKIASGGQRKGYLKDLYSQYRGMIAGYDEGLCKGDAVLAAAIWRNVFDARPDVDMEVLATITSYARRVVHGLDRVDDQVLYSARVTFGLPNEEAEIVRVESKFIETLLETPDVNNKAT</sequence>
<evidence type="ECO:0000313" key="4">
    <source>
        <dbReference type="Proteomes" id="UP000244722"/>
    </source>
</evidence>